<dbReference type="InterPro" id="IPR035965">
    <property type="entry name" value="PAS-like_dom_sf"/>
</dbReference>
<keyword evidence="8" id="KW-0677">Repeat</keyword>
<evidence type="ECO:0000256" key="6">
    <source>
        <dbReference type="ARBA" id="ARBA00022643"/>
    </source>
</evidence>
<dbReference type="Pfam" id="PF07536">
    <property type="entry name" value="HWE_HK"/>
    <property type="match status" value="1"/>
</dbReference>
<dbReference type="Pfam" id="PF08448">
    <property type="entry name" value="PAS_4"/>
    <property type="match status" value="1"/>
</dbReference>
<evidence type="ECO:0000259" key="13">
    <source>
        <dbReference type="PROSITE" id="PS50112"/>
    </source>
</evidence>
<evidence type="ECO:0000256" key="1">
    <source>
        <dbReference type="ARBA" id="ARBA00000085"/>
    </source>
</evidence>
<proteinExistence type="predicted"/>
<comment type="caution">
    <text evidence="15">The sequence shown here is derived from an EMBL/GenBank/DDBJ whole genome shotgun (WGS) entry which is preliminary data.</text>
</comment>
<dbReference type="InterPro" id="IPR013656">
    <property type="entry name" value="PAS_4"/>
</dbReference>
<dbReference type="RefSeq" id="WP_114770702.1">
    <property type="nucleotide sequence ID" value="NZ_QQBB01000005.1"/>
</dbReference>
<evidence type="ECO:0000259" key="14">
    <source>
        <dbReference type="PROSITE" id="PS50113"/>
    </source>
</evidence>
<keyword evidence="11" id="KW-0067">ATP-binding</keyword>
<feature type="domain" description="PAS" evidence="13">
    <location>
        <begin position="45"/>
        <end position="115"/>
    </location>
</feature>
<evidence type="ECO:0000256" key="2">
    <source>
        <dbReference type="ARBA" id="ARBA00012438"/>
    </source>
</evidence>
<dbReference type="SUPFAM" id="SSF55874">
    <property type="entry name" value="ATPase domain of HSP90 chaperone/DNA topoisomerase II/histidine kinase"/>
    <property type="match status" value="1"/>
</dbReference>
<keyword evidence="6" id="KW-0288">FMN</keyword>
<dbReference type="CDD" id="cd00130">
    <property type="entry name" value="PAS"/>
    <property type="match status" value="2"/>
</dbReference>
<dbReference type="Gene3D" id="3.30.450.20">
    <property type="entry name" value="PAS domain"/>
    <property type="match status" value="2"/>
</dbReference>
<keyword evidence="4" id="KW-0597">Phosphoprotein</keyword>
<evidence type="ECO:0000256" key="4">
    <source>
        <dbReference type="ARBA" id="ARBA00022553"/>
    </source>
</evidence>
<dbReference type="InterPro" id="IPR000014">
    <property type="entry name" value="PAS"/>
</dbReference>
<dbReference type="AlphaFoldDB" id="A0A370HK27"/>
<dbReference type="InterPro" id="IPR013655">
    <property type="entry name" value="PAS_fold_3"/>
</dbReference>
<dbReference type="InterPro" id="IPR011102">
    <property type="entry name" value="Sig_transdc_His_kinase_HWE"/>
</dbReference>
<protein>
    <recommendedName>
        <fullName evidence="3">Blue-light-activated histidine kinase</fullName>
        <ecNumber evidence="2">2.7.13.3</ecNumber>
    </recommendedName>
</protein>
<evidence type="ECO:0000256" key="8">
    <source>
        <dbReference type="ARBA" id="ARBA00022737"/>
    </source>
</evidence>
<evidence type="ECO:0000256" key="10">
    <source>
        <dbReference type="ARBA" id="ARBA00022777"/>
    </source>
</evidence>
<keyword evidence="10" id="KW-0418">Kinase</keyword>
<keyword evidence="9" id="KW-0547">Nucleotide-binding</keyword>
<evidence type="ECO:0000256" key="12">
    <source>
        <dbReference type="ARBA" id="ARBA00023026"/>
    </source>
</evidence>
<evidence type="ECO:0000256" key="3">
    <source>
        <dbReference type="ARBA" id="ARBA00021740"/>
    </source>
</evidence>
<accession>A0A370HK27</accession>
<evidence type="ECO:0000256" key="11">
    <source>
        <dbReference type="ARBA" id="ARBA00022840"/>
    </source>
</evidence>
<evidence type="ECO:0000256" key="9">
    <source>
        <dbReference type="ARBA" id="ARBA00022741"/>
    </source>
</evidence>
<reference evidence="15 16" key="1">
    <citation type="submission" date="2018-07" db="EMBL/GenBank/DDBJ databases">
        <title>Genomic Encyclopedia of Type Strains, Phase IV (KMG-IV): sequencing the most valuable type-strain genomes for metagenomic binning, comparative biology and taxonomic classification.</title>
        <authorList>
            <person name="Goeker M."/>
        </authorList>
    </citation>
    <scope>NUCLEOTIDE SEQUENCE [LARGE SCALE GENOMIC DNA]</scope>
    <source>
        <strain evidence="15 16">DSM 14364</strain>
    </source>
</reference>
<keyword evidence="16" id="KW-1185">Reference proteome</keyword>
<dbReference type="Proteomes" id="UP000254925">
    <property type="component" value="Unassembled WGS sequence"/>
</dbReference>
<sequence length="492" mass="54837">MDVARTAPTDLTLPDRFLGDLTAPTSLAASATPPQMPHPSAVGNADSRLAVVLEGIGDAFYALDRDWRFTYINRAAETFYGIPREEMLGRVIWDLFPWSEGTELRARYEQVFLTGEAASFEAKAVSSPDRYVEFHVFPYDGGIAVSFRDWTERRRAEEELRETQARLSALADNLPVGMVYQMLESDNFFARKFIYLSASCERLNGIPAEAALANPFLLYELLLPEHRQRMFEKQVESFHQKKPFDIEVALRHAQTGEIRWQRLVATPRELPSGGLVWDGIQIDITDHKRAEEHLKLLVNELNHRVKNTLAIVQSLSAQSFSRVDASVDAASRAREAFEARLFALARGHDVLTRENWEGASLATILDEAFAAYRKRSGEADAFEVRGPDLRVTPSMALSLSMALHELCTNALKYGALKEPGGRVLVSWEMVATADGNRLVMRWQETGGPPVTPPTRKGFGSRLIEGGLARELNGQVAIAYETAGVVCTIDVPV</sequence>
<dbReference type="InterPro" id="IPR036890">
    <property type="entry name" value="HATPase_C_sf"/>
</dbReference>
<dbReference type="OrthoDB" id="341208at2"/>
<dbReference type="PANTHER" id="PTHR41523">
    <property type="entry name" value="TWO-COMPONENT SYSTEM SENSOR PROTEIN"/>
    <property type="match status" value="1"/>
</dbReference>
<keyword evidence="5" id="KW-0285">Flavoprotein</keyword>
<evidence type="ECO:0000256" key="7">
    <source>
        <dbReference type="ARBA" id="ARBA00022679"/>
    </source>
</evidence>
<dbReference type="Pfam" id="PF08447">
    <property type="entry name" value="PAS_3"/>
    <property type="match status" value="1"/>
</dbReference>
<dbReference type="PANTHER" id="PTHR41523:SF7">
    <property type="entry name" value="HISTIDINE KINASE"/>
    <property type="match status" value="1"/>
</dbReference>
<dbReference type="EMBL" id="QQBB01000005">
    <property type="protein sequence ID" value="RDI58690.1"/>
    <property type="molecule type" value="Genomic_DNA"/>
</dbReference>
<feature type="domain" description="PAC" evidence="14">
    <location>
        <begin position="244"/>
        <end position="296"/>
    </location>
</feature>
<gene>
    <name evidence="15" type="ORF">DES45_105213</name>
</gene>
<dbReference type="NCBIfam" id="TIGR00229">
    <property type="entry name" value="sensory_box"/>
    <property type="match status" value="2"/>
</dbReference>
<dbReference type="Gene3D" id="3.30.565.10">
    <property type="entry name" value="Histidine kinase-like ATPase, C-terminal domain"/>
    <property type="match status" value="1"/>
</dbReference>
<evidence type="ECO:0000313" key="16">
    <source>
        <dbReference type="Proteomes" id="UP000254925"/>
    </source>
</evidence>
<dbReference type="PROSITE" id="PS50113">
    <property type="entry name" value="PAC"/>
    <property type="match status" value="1"/>
</dbReference>
<dbReference type="PROSITE" id="PS50112">
    <property type="entry name" value="PAS"/>
    <property type="match status" value="1"/>
</dbReference>
<organism evidence="15 16">
    <name type="scientific">Microvirga subterranea</name>
    <dbReference type="NCBI Taxonomy" id="186651"/>
    <lineage>
        <taxon>Bacteria</taxon>
        <taxon>Pseudomonadati</taxon>
        <taxon>Pseudomonadota</taxon>
        <taxon>Alphaproteobacteria</taxon>
        <taxon>Hyphomicrobiales</taxon>
        <taxon>Methylobacteriaceae</taxon>
        <taxon>Microvirga</taxon>
    </lineage>
</organism>
<dbReference type="SUPFAM" id="SSF55785">
    <property type="entry name" value="PYP-like sensor domain (PAS domain)"/>
    <property type="match status" value="2"/>
</dbReference>
<keyword evidence="12" id="KW-0843">Virulence</keyword>
<dbReference type="SMART" id="SM00911">
    <property type="entry name" value="HWE_HK"/>
    <property type="match status" value="1"/>
</dbReference>
<dbReference type="GO" id="GO:0005524">
    <property type="term" value="F:ATP binding"/>
    <property type="evidence" value="ECO:0007669"/>
    <property type="project" value="UniProtKB-KW"/>
</dbReference>
<comment type="catalytic activity">
    <reaction evidence="1">
        <text>ATP + protein L-histidine = ADP + protein N-phospho-L-histidine.</text>
        <dbReference type="EC" id="2.7.13.3"/>
    </reaction>
</comment>
<dbReference type="SMART" id="SM00091">
    <property type="entry name" value="PAS"/>
    <property type="match status" value="2"/>
</dbReference>
<dbReference type="GO" id="GO:0004673">
    <property type="term" value="F:protein histidine kinase activity"/>
    <property type="evidence" value="ECO:0007669"/>
    <property type="project" value="UniProtKB-EC"/>
</dbReference>
<evidence type="ECO:0000256" key="5">
    <source>
        <dbReference type="ARBA" id="ARBA00022630"/>
    </source>
</evidence>
<dbReference type="EC" id="2.7.13.3" evidence="2"/>
<name>A0A370HK27_9HYPH</name>
<dbReference type="InterPro" id="IPR000700">
    <property type="entry name" value="PAS-assoc_C"/>
</dbReference>
<evidence type="ECO:0000313" key="15">
    <source>
        <dbReference type="EMBL" id="RDI58690.1"/>
    </source>
</evidence>
<keyword evidence="7" id="KW-0808">Transferase</keyword>